<dbReference type="PANTHER" id="PTHR33722:SF3">
    <property type="entry name" value="CATION CHANNEL SPERM-ASSOCIATED AUXILIARY SUBUNIT EPSILON"/>
    <property type="match status" value="1"/>
</dbReference>
<feature type="transmembrane region" description="Helical" evidence="14">
    <location>
        <begin position="946"/>
        <end position="968"/>
    </location>
</feature>
<organism evidence="19 20">
    <name type="scientific">Cnephaeus nilssonii</name>
    <name type="common">Northern bat</name>
    <name type="synonym">Eptesicus nilssonii</name>
    <dbReference type="NCBI Taxonomy" id="3371016"/>
    <lineage>
        <taxon>Eukaryota</taxon>
        <taxon>Metazoa</taxon>
        <taxon>Chordata</taxon>
        <taxon>Craniata</taxon>
        <taxon>Vertebrata</taxon>
        <taxon>Euteleostomi</taxon>
        <taxon>Mammalia</taxon>
        <taxon>Eutheria</taxon>
        <taxon>Laurasiatheria</taxon>
        <taxon>Chiroptera</taxon>
        <taxon>Yangochiroptera</taxon>
        <taxon>Vespertilionidae</taxon>
        <taxon>Cnephaeus</taxon>
    </lineage>
</organism>
<keyword evidence="6 14" id="KW-1133">Transmembrane helix</keyword>
<dbReference type="AlphaFoldDB" id="A0AA40HCC3"/>
<evidence type="ECO:0000259" key="18">
    <source>
        <dbReference type="Pfam" id="PF22850"/>
    </source>
</evidence>
<dbReference type="GO" id="GO:0048240">
    <property type="term" value="P:sperm capacitation"/>
    <property type="evidence" value="ECO:0007669"/>
    <property type="project" value="TreeGrafter"/>
</dbReference>
<keyword evidence="2" id="KW-1003">Cell membrane</keyword>
<evidence type="ECO:0000256" key="5">
    <source>
        <dbReference type="ARBA" id="ARBA00022846"/>
    </source>
</evidence>
<feature type="domain" description="CATSPERD/E C-terminal" evidence="18">
    <location>
        <begin position="767"/>
        <end position="963"/>
    </location>
</feature>
<evidence type="ECO:0000256" key="2">
    <source>
        <dbReference type="ARBA" id="ARBA00022475"/>
    </source>
</evidence>
<keyword evidence="3 14" id="KW-0812">Transmembrane</keyword>
<keyword evidence="10" id="KW-0325">Glycoprotein</keyword>
<dbReference type="Pfam" id="PF22843">
    <property type="entry name" value="CATSPERE_NTD2"/>
    <property type="match status" value="1"/>
</dbReference>
<evidence type="ECO:0000259" key="15">
    <source>
        <dbReference type="Pfam" id="PF22843"/>
    </source>
</evidence>
<evidence type="ECO:0000259" key="17">
    <source>
        <dbReference type="Pfam" id="PF22849"/>
    </source>
</evidence>
<evidence type="ECO:0000256" key="6">
    <source>
        <dbReference type="ARBA" id="ARBA00022989"/>
    </source>
</evidence>
<gene>
    <name evidence="19" type="ORF">QTO34_012538</name>
</gene>
<evidence type="ECO:0000256" key="1">
    <source>
        <dbReference type="ARBA" id="ARBA00010246"/>
    </source>
</evidence>
<evidence type="ECO:0000313" key="19">
    <source>
        <dbReference type="EMBL" id="KAK1328115.1"/>
    </source>
</evidence>
<evidence type="ECO:0000256" key="7">
    <source>
        <dbReference type="ARBA" id="ARBA00023069"/>
    </source>
</evidence>
<keyword evidence="5" id="KW-0282">Flagellum</keyword>
<reference evidence="19" key="1">
    <citation type="submission" date="2023-06" db="EMBL/GenBank/DDBJ databases">
        <title>Reference genome for the Northern bat (Eptesicus nilssonii), a most northern bat species.</title>
        <authorList>
            <person name="Laine V.N."/>
            <person name="Pulliainen A.T."/>
            <person name="Lilley T.M."/>
        </authorList>
    </citation>
    <scope>NUCLEOTIDE SEQUENCE</scope>
    <source>
        <strain evidence="19">BLF_Eptnil</strain>
        <tissue evidence="19">Kidney</tissue>
    </source>
</reference>
<dbReference type="Pfam" id="PF22849">
    <property type="entry name" value="CATSPERE_Ig-like"/>
    <property type="match status" value="1"/>
</dbReference>
<evidence type="ECO:0000256" key="13">
    <source>
        <dbReference type="SAM" id="MobiDB-lite"/>
    </source>
</evidence>
<name>A0AA40HCC3_CNENI</name>
<feature type="domain" description="CATSPERE beta-propeller" evidence="16">
    <location>
        <begin position="275"/>
        <end position="623"/>
    </location>
</feature>
<keyword evidence="7" id="KW-0969">Cilium</keyword>
<evidence type="ECO:0000256" key="11">
    <source>
        <dbReference type="ARBA" id="ARBA00023273"/>
    </source>
</evidence>
<evidence type="ECO:0000256" key="12">
    <source>
        <dbReference type="ARBA" id="ARBA00037793"/>
    </source>
</evidence>
<comment type="caution">
    <text evidence="19">The sequence shown here is derived from an EMBL/GenBank/DDBJ whole genome shotgun (WGS) entry which is preliminary data.</text>
</comment>
<feature type="region of interest" description="Disordered" evidence="13">
    <location>
        <begin position="47"/>
        <end position="80"/>
    </location>
</feature>
<accession>A0AA40HCC3</accession>
<dbReference type="InterPro" id="IPR053814">
    <property type="entry name" value="CATSPERD/E_C"/>
</dbReference>
<evidence type="ECO:0008006" key="21">
    <source>
        <dbReference type="Google" id="ProtNLM"/>
    </source>
</evidence>
<dbReference type="Pfam" id="PF22844">
    <property type="entry name" value="Beta-prop_CATSPERE"/>
    <property type="match status" value="1"/>
</dbReference>
<keyword evidence="8 14" id="KW-0472">Membrane</keyword>
<dbReference type="InterPro" id="IPR053817">
    <property type="entry name" value="CATSPERE_NTD2"/>
</dbReference>
<evidence type="ECO:0000256" key="4">
    <source>
        <dbReference type="ARBA" id="ARBA00022729"/>
    </source>
</evidence>
<dbReference type="Proteomes" id="UP001177744">
    <property type="component" value="Unassembled WGS sequence"/>
</dbReference>
<evidence type="ECO:0000256" key="10">
    <source>
        <dbReference type="ARBA" id="ARBA00023180"/>
    </source>
</evidence>
<dbReference type="InterPro" id="IPR053816">
    <property type="entry name" value="CATSPERE_beta-prop"/>
</dbReference>
<keyword evidence="11" id="KW-0966">Cell projection</keyword>
<keyword evidence="4" id="KW-0732">Signal</keyword>
<evidence type="ECO:0000256" key="3">
    <source>
        <dbReference type="ARBA" id="ARBA00022692"/>
    </source>
</evidence>
<evidence type="ECO:0000256" key="14">
    <source>
        <dbReference type="SAM" id="Phobius"/>
    </source>
</evidence>
<evidence type="ECO:0000256" key="9">
    <source>
        <dbReference type="ARBA" id="ARBA00023157"/>
    </source>
</evidence>
<dbReference type="InterPro" id="IPR053815">
    <property type="entry name" value="CATSPERE_Ig-like"/>
</dbReference>
<keyword evidence="9" id="KW-1015">Disulfide bond</keyword>
<evidence type="ECO:0000256" key="8">
    <source>
        <dbReference type="ARBA" id="ARBA00023136"/>
    </source>
</evidence>
<protein>
    <recommendedName>
        <fullName evidence="21">Catsper channel auxiliary subunit epsilon</fullName>
    </recommendedName>
</protein>
<proteinExistence type="inferred from homology"/>
<dbReference type="GO" id="GO:0030317">
    <property type="term" value="P:flagellated sperm motility"/>
    <property type="evidence" value="ECO:0007669"/>
    <property type="project" value="TreeGrafter"/>
</dbReference>
<dbReference type="PANTHER" id="PTHR33722">
    <property type="entry name" value="CATION CHANNEL SPERM-ASSOCIATED PROTEIN SUBUNIT DELTA-RELATED"/>
    <property type="match status" value="1"/>
</dbReference>
<feature type="region of interest" description="Disordered" evidence="13">
    <location>
        <begin position="126"/>
        <end position="157"/>
    </location>
</feature>
<feature type="domain" description="CATSPERE second N-terminal" evidence="15">
    <location>
        <begin position="163"/>
        <end position="233"/>
    </location>
</feature>
<dbReference type="GO" id="GO:0097228">
    <property type="term" value="C:sperm principal piece"/>
    <property type="evidence" value="ECO:0007669"/>
    <property type="project" value="TreeGrafter"/>
</dbReference>
<sequence length="989" mass="113079">MGCDWGLQVEDPSTHRAVSIRNWKDPFFWFLPCRADAELGPQRPFTPAARPAGAGARARGAGGPLTPAARPAGAGACARSPGGPFTPAAWPAGPQHSHGADAELAPPLATRAQRPAGPIWSLLSSAAADRKSPPPAPPTGPIGYPGHPKSRPPMPPGPIAGIAEVIMVWVYDPENADPNELQLNAVAPSLNSFVLTKQMATLGQRPAIYTFLKRRVYFPDKKLKDGAWHISVPMAANDIAKDIRGNQVTFQDCFVADILFLMGFPWLTIPEIPSFLPISSPLGSQLMIVWDACVPSSIVLVADIETFQTNDSFRTWTRIRVPPSILTDEERSNVSDVSLSHDGIFFLINGILYLKNLTTFAKLGSKENLPEGGIIGITTRKWCWMDYLLKANNRSNMAIWTRDTIYLGYDSLQFVKIINTKKLMEILDIPSTATLSIHNIEYTAHPLELGLLLNFCVTCNVMKQIHLVIYNEDSKKWMHQDFSLNVTIDSFITPHFIYSSMPELILWDKHRVYYSYHNFTTTGVIQTPTGFGNLSKLSHDSIIHDAYLGEAFSLCKKKILLILAHSEIHIRDAVKLHLWTNTSTKSSVFLNLFSQINFVHVFENGTLHVQEYPLGLEVRSVTFKTKEKCPFVAFHNNINRVFYILDKGENLSVWAQIVYPENNGLYIIVEPYGPKLLENKFYLQYEIASGFCTKTLDIIFYQNVNYQAVRDYFKLQYRNTGLMLIQVRPSEFEKNMPNTPKDGSKTYWGQHFIRFNHKDCLRHNFFYIIEKSYLRHRPSKNLRVKYSWKKYGCPFRVDFRKKFHPLLQLYNENGYIEDVEVNFIVWEIHGRDDYTFNITMKKSGCLNEAQTWKSMTTLNKDLPLEEVWGPENYKHCFSYAIGKPGDLSQPYEIINKSNRNHLVWPMHRTGMYVFRVKILDPNYSFCNLTAFFAVETYGVIPSPNGYLVFSFLFLLMLLFFSILTFSYFHYMRIYRHLYEPTDKRKQKNN</sequence>
<keyword evidence="20" id="KW-1185">Reference proteome</keyword>
<comment type="subcellular location">
    <subcellularLocation>
        <location evidence="12">Cell projection</location>
        <location evidence="12">Cilium</location>
        <location evidence="12">Flagellum membrane</location>
        <topology evidence="12">Single-pass type I membrane protein</topology>
    </subcellularLocation>
</comment>
<dbReference type="GO" id="GO:0036128">
    <property type="term" value="C:CatSper complex"/>
    <property type="evidence" value="ECO:0007669"/>
    <property type="project" value="InterPro"/>
</dbReference>
<dbReference type="InterPro" id="IPR028751">
    <property type="entry name" value="CATSPERD/E"/>
</dbReference>
<dbReference type="EMBL" id="JAULJE010000024">
    <property type="protein sequence ID" value="KAK1328115.1"/>
    <property type="molecule type" value="Genomic_DNA"/>
</dbReference>
<dbReference type="Pfam" id="PF22850">
    <property type="entry name" value="CATSPERD-E_C"/>
    <property type="match status" value="1"/>
</dbReference>
<evidence type="ECO:0000313" key="20">
    <source>
        <dbReference type="Proteomes" id="UP001177744"/>
    </source>
</evidence>
<evidence type="ECO:0000259" key="16">
    <source>
        <dbReference type="Pfam" id="PF22844"/>
    </source>
</evidence>
<comment type="similarity">
    <text evidence="1">Belongs to the CATSPERD family.</text>
</comment>
<feature type="domain" description="CATSPERE Ig-like" evidence="17">
    <location>
        <begin position="633"/>
        <end position="739"/>
    </location>
</feature>